<evidence type="ECO:0000313" key="7">
    <source>
        <dbReference type="Proteomes" id="UP000271227"/>
    </source>
</evidence>
<dbReference type="EMBL" id="REFR01000011">
    <property type="protein sequence ID" value="RMB07681.1"/>
    <property type="molecule type" value="Genomic_DNA"/>
</dbReference>
<dbReference type="InterPro" id="IPR009057">
    <property type="entry name" value="Homeodomain-like_sf"/>
</dbReference>
<accession>A0A3M0CCW5</accession>
<sequence>MALPQKAGLDSPKARQILEGAKDAFLELGYEGTSVDEIVRRARVSKGTLYNYFPDKVSVFVAVVDEECQKHADRVFTVDIADENIEDALRSMAHDFTAFVLSPFAQGIYRVAVAESQRFPEVGRAFYEAGPDLGVRRLTQFLAVAVARGDLAIDDLELAAHQFVELCKADLFIECSLGIRDTFSDADIHRVAEAAVRAFMRAYAP</sequence>
<dbReference type="PROSITE" id="PS50977">
    <property type="entry name" value="HTH_TETR_2"/>
    <property type="match status" value="1"/>
</dbReference>
<evidence type="ECO:0000256" key="3">
    <source>
        <dbReference type="ARBA" id="ARBA00023163"/>
    </source>
</evidence>
<dbReference type="InterPro" id="IPR039536">
    <property type="entry name" value="TetR_C_Proteobacteria"/>
</dbReference>
<name>A0A3M0CCW5_9PROT</name>
<organism evidence="6 7">
    <name type="scientific">Eilatimonas milleporae</name>
    <dbReference type="NCBI Taxonomy" id="911205"/>
    <lineage>
        <taxon>Bacteria</taxon>
        <taxon>Pseudomonadati</taxon>
        <taxon>Pseudomonadota</taxon>
        <taxon>Alphaproteobacteria</taxon>
        <taxon>Kordiimonadales</taxon>
        <taxon>Kordiimonadaceae</taxon>
        <taxon>Eilatimonas</taxon>
    </lineage>
</organism>
<dbReference type="Gene3D" id="1.10.10.60">
    <property type="entry name" value="Homeodomain-like"/>
    <property type="match status" value="1"/>
</dbReference>
<dbReference type="Gene3D" id="1.10.357.10">
    <property type="entry name" value="Tetracycline Repressor, domain 2"/>
    <property type="match status" value="1"/>
</dbReference>
<dbReference type="InterPro" id="IPR023772">
    <property type="entry name" value="DNA-bd_HTH_TetR-type_CS"/>
</dbReference>
<dbReference type="GO" id="GO:0000976">
    <property type="term" value="F:transcription cis-regulatory region binding"/>
    <property type="evidence" value="ECO:0007669"/>
    <property type="project" value="TreeGrafter"/>
</dbReference>
<dbReference type="AlphaFoldDB" id="A0A3M0CCW5"/>
<keyword evidence="1" id="KW-0805">Transcription regulation</keyword>
<keyword evidence="7" id="KW-1185">Reference proteome</keyword>
<evidence type="ECO:0000256" key="2">
    <source>
        <dbReference type="ARBA" id="ARBA00023125"/>
    </source>
</evidence>
<evidence type="ECO:0000259" key="5">
    <source>
        <dbReference type="PROSITE" id="PS50977"/>
    </source>
</evidence>
<feature type="DNA-binding region" description="H-T-H motif" evidence="4">
    <location>
        <begin position="34"/>
        <end position="53"/>
    </location>
</feature>
<dbReference type="PRINTS" id="PR00455">
    <property type="entry name" value="HTHTETR"/>
</dbReference>
<dbReference type="SUPFAM" id="SSF46689">
    <property type="entry name" value="Homeodomain-like"/>
    <property type="match status" value="1"/>
</dbReference>
<dbReference type="PANTHER" id="PTHR30055:SF146">
    <property type="entry name" value="HTH-TYPE TRANSCRIPTIONAL DUAL REGULATOR CECR"/>
    <property type="match status" value="1"/>
</dbReference>
<gene>
    <name evidence="6" type="ORF">BXY39_1768</name>
</gene>
<reference evidence="6 7" key="1">
    <citation type="submission" date="2018-10" db="EMBL/GenBank/DDBJ databases">
        <title>Genomic Encyclopedia of Archaeal and Bacterial Type Strains, Phase II (KMG-II): from individual species to whole genera.</title>
        <authorList>
            <person name="Goeker M."/>
        </authorList>
    </citation>
    <scope>NUCLEOTIDE SEQUENCE [LARGE SCALE GENOMIC DNA]</scope>
    <source>
        <strain evidence="6 7">DSM 25217</strain>
    </source>
</reference>
<dbReference type="PANTHER" id="PTHR30055">
    <property type="entry name" value="HTH-TYPE TRANSCRIPTIONAL REGULATOR RUTR"/>
    <property type="match status" value="1"/>
</dbReference>
<evidence type="ECO:0000313" key="6">
    <source>
        <dbReference type="EMBL" id="RMB07681.1"/>
    </source>
</evidence>
<dbReference type="FunFam" id="1.10.10.60:FF:000141">
    <property type="entry name" value="TetR family transcriptional regulator"/>
    <property type="match status" value="1"/>
</dbReference>
<dbReference type="OrthoDB" id="9816431at2"/>
<feature type="domain" description="HTH tetR-type" evidence="5">
    <location>
        <begin position="11"/>
        <end position="71"/>
    </location>
</feature>
<evidence type="ECO:0000256" key="4">
    <source>
        <dbReference type="PROSITE-ProRule" id="PRU00335"/>
    </source>
</evidence>
<keyword evidence="3" id="KW-0804">Transcription</keyword>
<dbReference type="InParanoid" id="A0A3M0CCW5"/>
<dbReference type="Pfam" id="PF00440">
    <property type="entry name" value="TetR_N"/>
    <property type="match status" value="1"/>
</dbReference>
<dbReference type="InterPro" id="IPR050109">
    <property type="entry name" value="HTH-type_TetR-like_transc_reg"/>
</dbReference>
<dbReference type="SUPFAM" id="SSF48498">
    <property type="entry name" value="Tetracyclin repressor-like, C-terminal domain"/>
    <property type="match status" value="1"/>
</dbReference>
<dbReference type="InterPro" id="IPR001647">
    <property type="entry name" value="HTH_TetR"/>
</dbReference>
<proteinExistence type="predicted"/>
<dbReference type="PROSITE" id="PS01081">
    <property type="entry name" value="HTH_TETR_1"/>
    <property type="match status" value="1"/>
</dbReference>
<dbReference type="InterPro" id="IPR036271">
    <property type="entry name" value="Tet_transcr_reg_TetR-rel_C_sf"/>
</dbReference>
<comment type="caution">
    <text evidence="6">The sequence shown here is derived from an EMBL/GenBank/DDBJ whole genome shotgun (WGS) entry which is preliminary data.</text>
</comment>
<dbReference type="GO" id="GO:0003700">
    <property type="term" value="F:DNA-binding transcription factor activity"/>
    <property type="evidence" value="ECO:0007669"/>
    <property type="project" value="TreeGrafter"/>
</dbReference>
<dbReference type="Proteomes" id="UP000271227">
    <property type="component" value="Unassembled WGS sequence"/>
</dbReference>
<dbReference type="Pfam" id="PF14246">
    <property type="entry name" value="TetR_C_7"/>
    <property type="match status" value="1"/>
</dbReference>
<dbReference type="RefSeq" id="WP_121938482.1">
    <property type="nucleotide sequence ID" value="NZ_REFR01000011.1"/>
</dbReference>
<protein>
    <submittedName>
        <fullName evidence="6">TetR family transcriptional regulator</fullName>
    </submittedName>
</protein>
<evidence type="ECO:0000256" key="1">
    <source>
        <dbReference type="ARBA" id="ARBA00023015"/>
    </source>
</evidence>
<keyword evidence="2 4" id="KW-0238">DNA-binding</keyword>